<dbReference type="AlphaFoldDB" id="A0A0C1VJE3"/>
<keyword evidence="6" id="KW-0175">Coiled coil</keyword>
<evidence type="ECO:0000259" key="9">
    <source>
        <dbReference type="Pfam" id="PF17768"/>
    </source>
</evidence>
<evidence type="ECO:0000313" key="11">
    <source>
        <dbReference type="Proteomes" id="UP000054529"/>
    </source>
</evidence>
<dbReference type="GO" id="GO:0004527">
    <property type="term" value="F:exonuclease activity"/>
    <property type="evidence" value="ECO:0007669"/>
    <property type="project" value="UniProtKB-KW"/>
</dbReference>
<accession>A0A0C1VJE3</accession>
<sequence length="433" mass="49313">MYARKNGVKVIITDHHLPEEILPEADAIVNPNLPNSNFPSKSLAGVGVSFYLMLALRSKLNQIGWFKKRSIEVPNLANFLDLVALGTISDLVPLDKNNRILVHHGLRRIRFGMCCIGIKMLITISRIDIKTVVSNDLSFTVSPKLNAAGRLDDMSISVALLITDDESSAKTIAVKLNNLNESRKKIEENMQREAYEIFDELNLNKTILPKVLVMYYPTWHQGIIGILASRIKEYFNRPTIIFARSQHGILKGSGRSIDGLHIKNIIEQMDQLYPGLILKFGGHRMAAGLTIEEDKFQIFQNKFVRLTEKILNHATLKNVILSDGELKGKDFSIETAELIRYAGPWGPGFPEPIFDGKFLILRKKILKKKHLKVKLKLLEEQREFNGIVFNYESKCPFDCNGLVRAAYKIDVNYRYCYGDKVQLLIQYLWPIED</sequence>
<keyword evidence="4" id="KW-0378">Hydrolase</keyword>
<keyword evidence="5 10" id="KW-0269">Exonuclease</keyword>
<dbReference type="PANTHER" id="PTHR30255:SF2">
    <property type="entry name" value="SINGLE-STRANDED-DNA-SPECIFIC EXONUCLEASE RECJ"/>
    <property type="match status" value="1"/>
</dbReference>
<protein>
    <recommendedName>
        <fullName evidence="2">Single-stranded-DNA-specific exonuclease RecJ</fullName>
    </recommendedName>
</protein>
<evidence type="ECO:0000256" key="3">
    <source>
        <dbReference type="ARBA" id="ARBA00022722"/>
    </source>
</evidence>
<evidence type="ECO:0000256" key="2">
    <source>
        <dbReference type="ARBA" id="ARBA00019841"/>
    </source>
</evidence>
<feature type="domain" description="RecJ OB" evidence="9">
    <location>
        <begin position="323"/>
        <end position="426"/>
    </location>
</feature>
<evidence type="ECO:0000256" key="1">
    <source>
        <dbReference type="ARBA" id="ARBA00005915"/>
    </source>
</evidence>
<dbReference type="Gene3D" id="3.10.310.30">
    <property type="match status" value="1"/>
</dbReference>
<dbReference type="InterPro" id="IPR038763">
    <property type="entry name" value="DHH_sf"/>
</dbReference>
<dbReference type="SUPFAM" id="SSF64182">
    <property type="entry name" value="DHH phosphoesterases"/>
    <property type="match status" value="1"/>
</dbReference>
<evidence type="ECO:0000259" key="8">
    <source>
        <dbReference type="Pfam" id="PF02272"/>
    </source>
</evidence>
<name>A0A0C1VJE3_9ENTR</name>
<comment type="caution">
    <text evidence="10">The sequence shown here is derived from an EMBL/GenBank/DDBJ whole genome shotgun (WGS) entry which is preliminary data.</text>
</comment>
<evidence type="ECO:0000256" key="6">
    <source>
        <dbReference type="SAM" id="Coils"/>
    </source>
</evidence>
<feature type="domain" description="DDH" evidence="7">
    <location>
        <begin position="2"/>
        <end position="87"/>
    </location>
</feature>
<dbReference type="Pfam" id="PF02272">
    <property type="entry name" value="DHHA1"/>
    <property type="match status" value="1"/>
</dbReference>
<dbReference type="InterPro" id="IPR001667">
    <property type="entry name" value="DDH_dom"/>
</dbReference>
<feature type="coiled-coil region" evidence="6">
    <location>
        <begin position="169"/>
        <end position="196"/>
    </location>
</feature>
<proteinExistence type="inferred from homology"/>
<gene>
    <name evidence="10" type="ORF">P689_122134</name>
</gene>
<dbReference type="GO" id="GO:0003676">
    <property type="term" value="F:nucleic acid binding"/>
    <property type="evidence" value="ECO:0007669"/>
    <property type="project" value="InterPro"/>
</dbReference>
<dbReference type="Pfam" id="PF17768">
    <property type="entry name" value="RecJ_OB"/>
    <property type="match status" value="1"/>
</dbReference>
<dbReference type="InterPro" id="IPR051673">
    <property type="entry name" value="SSDNA_exonuclease_RecJ"/>
</dbReference>
<evidence type="ECO:0000256" key="4">
    <source>
        <dbReference type="ARBA" id="ARBA00022801"/>
    </source>
</evidence>
<organism evidence="10 11">
    <name type="scientific">Candidatus Riesia pediculischaeffi PTSU</name>
    <dbReference type="NCBI Taxonomy" id="1401651"/>
    <lineage>
        <taxon>Bacteria</taxon>
        <taxon>Pseudomonadati</taxon>
        <taxon>Pseudomonadota</taxon>
        <taxon>Gammaproteobacteria</taxon>
        <taxon>Enterobacterales</taxon>
        <taxon>Enterobacteriaceae</taxon>
        <taxon>Candidatus Riesia</taxon>
    </lineage>
</organism>
<dbReference type="HOGENOM" id="CLU_009736_5_1_6"/>
<dbReference type="InterPro" id="IPR003156">
    <property type="entry name" value="DHHA1_dom"/>
</dbReference>
<dbReference type="Proteomes" id="UP000054529">
    <property type="component" value="Unassembled WGS sequence"/>
</dbReference>
<keyword evidence="3" id="KW-0540">Nuclease</keyword>
<evidence type="ECO:0000256" key="5">
    <source>
        <dbReference type="ARBA" id="ARBA00022839"/>
    </source>
</evidence>
<dbReference type="EMBL" id="AWXV01000004">
    <property type="protein sequence ID" value="KIE63965.1"/>
    <property type="molecule type" value="Genomic_DNA"/>
</dbReference>
<dbReference type="PATRIC" id="fig|1401651.3.peg.398"/>
<reference evidence="10 11" key="1">
    <citation type="journal article" date="2014" name="G3 (Bethesda)">
        <title>Genome sequence of Candidatus Riesia pediculischaeffi, endosymbiont of chimpanzee lice, and genomic comparison of recently acquired endosymbionts from human and chimpanzee lice.</title>
        <authorList>
            <person name="Boyd B.M."/>
            <person name="Allen J.M."/>
            <person name="de Crecy-Lagard V."/>
            <person name="Reed D.L."/>
        </authorList>
    </citation>
    <scope>NUCLEOTIDE SEQUENCE [LARGE SCALE GENOMIC DNA]</scope>
    <source>
        <strain evidence="10 11">PTSU</strain>
    </source>
</reference>
<evidence type="ECO:0000313" key="10">
    <source>
        <dbReference type="EMBL" id="KIE63965.1"/>
    </source>
</evidence>
<dbReference type="Gene3D" id="3.90.1640.30">
    <property type="match status" value="1"/>
</dbReference>
<dbReference type="PANTHER" id="PTHR30255">
    <property type="entry name" value="SINGLE-STRANDED-DNA-SPECIFIC EXONUCLEASE RECJ"/>
    <property type="match status" value="1"/>
</dbReference>
<evidence type="ECO:0000259" key="7">
    <source>
        <dbReference type="Pfam" id="PF01368"/>
    </source>
</evidence>
<dbReference type="InterPro" id="IPR041122">
    <property type="entry name" value="RecJ_OB"/>
</dbReference>
<comment type="similarity">
    <text evidence="1">Belongs to the RecJ family.</text>
</comment>
<dbReference type="Pfam" id="PF01368">
    <property type="entry name" value="DHH"/>
    <property type="match status" value="1"/>
</dbReference>
<feature type="domain" description="DHHA1" evidence="8">
    <location>
        <begin position="210"/>
        <end position="303"/>
    </location>
</feature>